<keyword evidence="5" id="KW-1185">Reference proteome</keyword>
<evidence type="ECO:0000256" key="2">
    <source>
        <dbReference type="SAM" id="MobiDB-lite"/>
    </source>
</evidence>
<evidence type="ECO:0000256" key="1">
    <source>
        <dbReference type="PROSITE-ProRule" id="PRU00176"/>
    </source>
</evidence>
<dbReference type="InterPro" id="IPR012677">
    <property type="entry name" value="Nucleotide-bd_a/b_plait_sf"/>
</dbReference>
<reference evidence="4" key="1">
    <citation type="submission" date="2020-11" db="EMBL/GenBank/DDBJ databases">
        <title>Chlorella ohadii genome sequencing and assembly.</title>
        <authorList>
            <person name="Murik O."/>
            <person name="Treves H."/>
            <person name="Kedem I."/>
            <person name="Shotland Y."/>
            <person name="Kaplan A."/>
        </authorList>
    </citation>
    <scope>NUCLEOTIDE SEQUENCE</scope>
    <source>
        <strain evidence="4">1</strain>
    </source>
</reference>
<dbReference type="SUPFAM" id="SSF54928">
    <property type="entry name" value="RNA-binding domain, RBD"/>
    <property type="match status" value="1"/>
</dbReference>
<dbReference type="InterPro" id="IPR000504">
    <property type="entry name" value="RRM_dom"/>
</dbReference>
<organism evidence="4 5">
    <name type="scientific">Chlorella ohadii</name>
    <dbReference type="NCBI Taxonomy" id="2649997"/>
    <lineage>
        <taxon>Eukaryota</taxon>
        <taxon>Viridiplantae</taxon>
        <taxon>Chlorophyta</taxon>
        <taxon>core chlorophytes</taxon>
        <taxon>Trebouxiophyceae</taxon>
        <taxon>Chlorellales</taxon>
        <taxon>Chlorellaceae</taxon>
        <taxon>Chlorella clade</taxon>
        <taxon>Chlorella</taxon>
    </lineage>
</organism>
<keyword evidence="1" id="KW-0694">RNA-binding</keyword>
<feature type="domain" description="RRM" evidence="3">
    <location>
        <begin position="35"/>
        <end position="98"/>
    </location>
</feature>
<accession>A0AAD5DNY2</accession>
<comment type="caution">
    <text evidence="4">The sequence shown here is derived from an EMBL/GenBank/DDBJ whole genome shotgun (WGS) entry which is preliminary data.</text>
</comment>
<gene>
    <name evidence="4" type="ORF">COHA_006933</name>
</gene>
<dbReference type="AlphaFoldDB" id="A0AAD5DNY2"/>
<dbReference type="InterPro" id="IPR035979">
    <property type="entry name" value="RBD_domain_sf"/>
</dbReference>
<dbReference type="Gene3D" id="3.30.70.330">
    <property type="match status" value="1"/>
</dbReference>
<proteinExistence type="predicted"/>
<evidence type="ECO:0000259" key="3">
    <source>
        <dbReference type="PROSITE" id="PS50102"/>
    </source>
</evidence>
<dbReference type="Proteomes" id="UP001205105">
    <property type="component" value="Unassembled WGS sequence"/>
</dbReference>
<protein>
    <recommendedName>
        <fullName evidence="3">RRM domain-containing protein</fullName>
    </recommendedName>
</protein>
<evidence type="ECO:0000313" key="4">
    <source>
        <dbReference type="EMBL" id="KAI7839235.1"/>
    </source>
</evidence>
<evidence type="ECO:0000313" key="5">
    <source>
        <dbReference type="Proteomes" id="UP001205105"/>
    </source>
</evidence>
<dbReference type="Pfam" id="PF00076">
    <property type="entry name" value="RRM_1"/>
    <property type="match status" value="1"/>
</dbReference>
<sequence>MGAPLQPFGSPSTPSPWGAGGLAPEGPGQAHSTASKIYVQGLPQTLQHPVAVAGLFSPFGDVLDVKLYAAEVRLSGGSAVVRMRTPSQAGAAIAALNGVVPEGGWQQLTRLLLEAVLALVGQVEAGQLSLPAMRVALESALSAAKQAGGAGDDSLARMAHGPHGFRA</sequence>
<dbReference type="PROSITE" id="PS50102">
    <property type="entry name" value="RRM"/>
    <property type="match status" value="1"/>
</dbReference>
<dbReference type="GO" id="GO:0003723">
    <property type="term" value="F:RNA binding"/>
    <property type="evidence" value="ECO:0007669"/>
    <property type="project" value="UniProtKB-UniRule"/>
</dbReference>
<dbReference type="EMBL" id="JADXDR010000104">
    <property type="protein sequence ID" value="KAI7839235.1"/>
    <property type="molecule type" value="Genomic_DNA"/>
</dbReference>
<feature type="region of interest" description="Disordered" evidence="2">
    <location>
        <begin position="1"/>
        <end position="30"/>
    </location>
</feature>
<name>A0AAD5DNY2_9CHLO</name>